<dbReference type="EMBL" id="KV429237">
    <property type="protein sequence ID" value="KZT63140.1"/>
    <property type="molecule type" value="Genomic_DNA"/>
</dbReference>
<feature type="compositionally biased region" description="Polar residues" evidence="1">
    <location>
        <begin position="85"/>
        <end position="94"/>
    </location>
</feature>
<name>A0A165KHH4_9APHY</name>
<accession>A0A165KHH4</accession>
<protein>
    <submittedName>
        <fullName evidence="2">Uncharacterized protein</fullName>
    </submittedName>
</protein>
<sequence>MVFTCQALELAFGGASIRELGADAGWTVTLRTVSTMIARAAVSTTYSTGDNRVRIDCRLTGLLRACAELAGARRDSPSAHERGRTSPTQSQCRRASNKHRSRDDGGAMCSYTPAHCLPFFKPYRSVPQPKRKACTASDFLCPRAPVLPYIRRA</sequence>
<feature type="compositionally biased region" description="Basic and acidic residues" evidence="1">
    <location>
        <begin position="71"/>
        <end position="84"/>
    </location>
</feature>
<organism evidence="2 3">
    <name type="scientific">Daedalea quercina L-15889</name>
    <dbReference type="NCBI Taxonomy" id="1314783"/>
    <lineage>
        <taxon>Eukaryota</taxon>
        <taxon>Fungi</taxon>
        <taxon>Dikarya</taxon>
        <taxon>Basidiomycota</taxon>
        <taxon>Agaricomycotina</taxon>
        <taxon>Agaricomycetes</taxon>
        <taxon>Polyporales</taxon>
        <taxon>Fomitopsis</taxon>
    </lineage>
</organism>
<gene>
    <name evidence="2" type="ORF">DAEQUDRAFT_212651</name>
</gene>
<keyword evidence="3" id="KW-1185">Reference proteome</keyword>
<evidence type="ECO:0000313" key="3">
    <source>
        <dbReference type="Proteomes" id="UP000076727"/>
    </source>
</evidence>
<evidence type="ECO:0000313" key="2">
    <source>
        <dbReference type="EMBL" id="KZT63140.1"/>
    </source>
</evidence>
<dbReference type="AlphaFoldDB" id="A0A165KHH4"/>
<reference evidence="2 3" key="1">
    <citation type="journal article" date="2016" name="Mol. Biol. Evol.">
        <title>Comparative Genomics of Early-Diverging Mushroom-Forming Fungi Provides Insights into the Origins of Lignocellulose Decay Capabilities.</title>
        <authorList>
            <person name="Nagy L.G."/>
            <person name="Riley R."/>
            <person name="Tritt A."/>
            <person name="Adam C."/>
            <person name="Daum C."/>
            <person name="Floudas D."/>
            <person name="Sun H."/>
            <person name="Yadav J.S."/>
            <person name="Pangilinan J."/>
            <person name="Larsson K.H."/>
            <person name="Matsuura K."/>
            <person name="Barry K."/>
            <person name="Labutti K."/>
            <person name="Kuo R."/>
            <person name="Ohm R.A."/>
            <person name="Bhattacharya S.S."/>
            <person name="Shirouzu T."/>
            <person name="Yoshinaga Y."/>
            <person name="Martin F.M."/>
            <person name="Grigoriev I.V."/>
            <person name="Hibbett D.S."/>
        </authorList>
    </citation>
    <scope>NUCLEOTIDE SEQUENCE [LARGE SCALE GENOMIC DNA]</scope>
    <source>
        <strain evidence="2 3">L-15889</strain>
    </source>
</reference>
<feature type="region of interest" description="Disordered" evidence="1">
    <location>
        <begin position="71"/>
        <end position="106"/>
    </location>
</feature>
<dbReference type="Proteomes" id="UP000076727">
    <property type="component" value="Unassembled WGS sequence"/>
</dbReference>
<proteinExistence type="predicted"/>
<evidence type="ECO:0000256" key="1">
    <source>
        <dbReference type="SAM" id="MobiDB-lite"/>
    </source>
</evidence>